<dbReference type="RefSeq" id="WP_107012900.1">
    <property type="nucleotide sequence ID" value="NZ_CP028136.1"/>
</dbReference>
<dbReference type="InterPro" id="IPR036513">
    <property type="entry name" value="STAS_dom_sf"/>
</dbReference>
<dbReference type="Proteomes" id="UP000241507">
    <property type="component" value="Chromosome"/>
</dbReference>
<gene>
    <name evidence="1" type="ORF">C7S20_13145</name>
</gene>
<keyword evidence="2" id="KW-1185">Reference proteome</keyword>
<protein>
    <submittedName>
        <fullName evidence="1">Ribonuclease Z</fullName>
    </submittedName>
</protein>
<reference evidence="2" key="1">
    <citation type="submission" date="2018-03" db="EMBL/GenBank/DDBJ databases">
        <title>Gramella fulva sp. nov., isolated from a dry surface of tidal flat.</title>
        <authorList>
            <person name="Hwang S.H."/>
            <person name="Hwang W.M."/>
            <person name="Kang K."/>
            <person name="Ahn T.-Y."/>
        </authorList>
    </citation>
    <scope>NUCLEOTIDE SEQUENCE [LARGE SCALE GENOMIC DNA]</scope>
    <source>
        <strain evidence="2">SH35</strain>
    </source>
</reference>
<dbReference type="AlphaFoldDB" id="A0A2R3Z747"/>
<dbReference type="KEGG" id="grs:C7S20_13145"/>
<name>A0A2R3Z747_9FLAO</name>
<sequence>MKSSEKDNFLLIKKEEAEDLTGFISEVTQKEKDYSGENVVIDLSANKNLHTRDLLGFLEASDTHRNRNKSFVIVNDSLGIDDLPEELVVVPTLQEAEDLIQMDEIQRDLGF</sequence>
<organism evidence="1 2">
    <name type="scientific">Christiangramia fulva</name>
    <dbReference type="NCBI Taxonomy" id="2126553"/>
    <lineage>
        <taxon>Bacteria</taxon>
        <taxon>Pseudomonadati</taxon>
        <taxon>Bacteroidota</taxon>
        <taxon>Flavobacteriia</taxon>
        <taxon>Flavobacteriales</taxon>
        <taxon>Flavobacteriaceae</taxon>
        <taxon>Christiangramia</taxon>
    </lineage>
</organism>
<dbReference type="OrthoDB" id="1442602at2"/>
<dbReference type="EMBL" id="CP028136">
    <property type="protein sequence ID" value="AVR46126.1"/>
    <property type="molecule type" value="Genomic_DNA"/>
</dbReference>
<evidence type="ECO:0000313" key="2">
    <source>
        <dbReference type="Proteomes" id="UP000241507"/>
    </source>
</evidence>
<dbReference type="Gene3D" id="3.30.750.24">
    <property type="entry name" value="STAS domain"/>
    <property type="match status" value="1"/>
</dbReference>
<proteinExistence type="predicted"/>
<evidence type="ECO:0000313" key="1">
    <source>
        <dbReference type="EMBL" id="AVR46126.1"/>
    </source>
</evidence>
<accession>A0A2R3Z747</accession>